<dbReference type="InterPro" id="IPR016024">
    <property type="entry name" value="ARM-type_fold"/>
</dbReference>
<dbReference type="InterPro" id="IPR011989">
    <property type="entry name" value="ARM-like"/>
</dbReference>
<evidence type="ECO:0000256" key="2">
    <source>
        <dbReference type="ARBA" id="ARBA00022490"/>
    </source>
</evidence>
<dbReference type="EMBL" id="CM003528">
    <property type="protein sequence ID" value="RCV07328.1"/>
    <property type="molecule type" value="Genomic_DNA"/>
</dbReference>
<dbReference type="Gramene" id="KQL30512">
    <property type="protein sequence ID" value="KQL30512"/>
    <property type="gene ID" value="SETIT_016097mg"/>
</dbReference>
<feature type="domain" description="TOG" evidence="7">
    <location>
        <begin position="761"/>
        <end position="1007"/>
    </location>
</feature>
<evidence type="ECO:0000313" key="8">
    <source>
        <dbReference type="EMBL" id="RCV07328.1"/>
    </source>
</evidence>
<dbReference type="OrthoDB" id="46159at2759"/>
<dbReference type="EMBL" id="AGNK02000438">
    <property type="status" value="NOT_ANNOTATED_CDS"/>
    <property type="molecule type" value="Genomic_DNA"/>
</dbReference>
<dbReference type="FunCoup" id="K3YPA5">
    <property type="interactions" value="543"/>
</dbReference>
<protein>
    <recommendedName>
        <fullName evidence="7">TOG domain-containing protein</fullName>
    </recommendedName>
</protein>
<organism evidence="9 10">
    <name type="scientific">Setaria italica</name>
    <name type="common">Foxtail millet</name>
    <name type="synonym">Panicum italicum</name>
    <dbReference type="NCBI Taxonomy" id="4555"/>
    <lineage>
        <taxon>Eukaryota</taxon>
        <taxon>Viridiplantae</taxon>
        <taxon>Streptophyta</taxon>
        <taxon>Embryophyta</taxon>
        <taxon>Tracheophyta</taxon>
        <taxon>Spermatophyta</taxon>
        <taxon>Magnoliopsida</taxon>
        <taxon>Liliopsida</taxon>
        <taxon>Poales</taxon>
        <taxon>Poaceae</taxon>
        <taxon>PACMAD clade</taxon>
        <taxon>Panicoideae</taxon>
        <taxon>Panicodae</taxon>
        <taxon>Paniceae</taxon>
        <taxon>Cenchrinae</taxon>
        <taxon>Setaria</taxon>
    </lineage>
</organism>
<dbReference type="GO" id="GO:0005881">
    <property type="term" value="C:cytoplasmic microtubule"/>
    <property type="evidence" value="ECO:0000318"/>
    <property type="project" value="GO_Central"/>
</dbReference>
<dbReference type="SMART" id="SM01349">
    <property type="entry name" value="TOG"/>
    <property type="match status" value="4"/>
</dbReference>
<dbReference type="EnsemblPlants" id="KQL30512">
    <property type="protein sequence ID" value="KQL30512"/>
    <property type="gene ID" value="SETIT_016097mg"/>
</dbReference>
<evidence type="ECO:0000259" key="7">
    <source>
        <dbReference type="SMART" id="SM01349"/>
    </source>
</evidence>
<evidence type="ECO:0000313" key="10">
    <source>
        <dbReference type="Proteomes" id="UP000004995"/>
    </source>
</evidence>
<dbReference type="Pfam" id="PF12348">
    <property type="entry name" value="CLASP_N"/>
    <property type="match status" value="1"/>
</dbReference>
<feature type="region of interest" description="Disordered" evidence="6">
    <location>
        <begin position="218"/>
        <end position="266"/>
    </location>
</feature>
<feature type="domain" description="TOG" evidence="7">
    <location>
        <begin position="3"/>
        <end position="225"/>
    </location>
</feature>
<keyword evidence="2" id="KW-0963">Cytoplasm</keyword>
<dbReference type="Gene3D" id="1.25.10.10">
    <property type="entry name" value="Leucine-rich Repeat Variant"/>
    <property type="match status" value="4"/>
</dbReference>
<reference evidence="9" key="3">
    <citation type="submission" date="2018-08" db="UniProtKB">
        <authorList>
            <consortium name="EnsemblPlants"/>
        </authorList>
    </citation>
    <scope>IDENTIFICATION</scope>
    <source>
        <strain evidence="9">Yugu1</strain>
    </source>
</reference>
<feature type="repeat" description="HEAT" evidence="5">
    <location>
        <begin position="161"/>
        <end position="199"/>
    </location>
</feature>
<dbReference type="SUPFAM" id="SSF48371">
    <property type="entry name" value="ARM repeat"/>
    <property type="match status" value="1"/>
</dbReference>
<dbReference type="KEGG" id="sita:101762743"/>
<dbReference type="GO" id="GO:0031110">
    <property type="term" value="P:regulation of microtubule polymerization or depolymerization"/>
    <property type="evidence" value="ECO:0007669"/>
    <property type="project" value="UniProtKB-ARBA"/>
</dbReference>
<dbReference type="Proteomes" id="UP000004995">
    <property type="component" value="Unassembled WGS sequence"/>
</dbReference>
<keyword evidence="4" id="KW-0206">Cytoskeleton</keyword>
<evidence type="ECO:0000256" key="5">
    <source>
        <dbReference type="PROSITE-ProRule" id="PRU00103"/>
    </source>
</evidence>
<dbReference type="InterPro" id="IPR048491">
    <property type="entry name" value="XMAP215_CLASP_TOG"/>
</dbReference>
<evidence type="ECO:0000256" key="1">
    <source>
        <dbReference type="ARBA" id="ARBA00004245"/>
    </source>
</evidence>
<feature type="region of interest" description="Disordered" evidence="6">
    <location>
        <begin position="616"/>
        <end position="661"/>
    </location>
</feature>
<dbReference type="PROSITE" id="PS50077">
    <property type="entry name" value="HEAT_REPEAT"/>
    <property type="match status" value="2"/>
</dbReference>
<feature type="region of interest" description="Disordered" evidence="6">
    <location>
        <begin position="737"/>
        <end position="760"/>
    </location>
</feature>
<feature type="domain" description="TOG" evidence="7">
    <location>
        <begin position="271"/>
        <end position="515"/>
    </location>
</feature>
<keyword evidence="10" id="KW-1185">Reference proteome</keyword>
<dbReference type="Pfam" id="PF21040">
    <property type="entry name" value="CEP104-like_TOG"/>
    <property type="match status" value="1"/>
</dbReference>
<feature type="region of interest" description="Disordered" evidence="6">
    <location>
        <begin position="673"/>
        <end position="705"/>
    </location>
</feature>
<evidence type="ECO:0000313" key="9">
    <source>
        <dbReference type="EnsemblPlants" id="KQL30512"/>
    </source>
</evidence>
<evidence type="ECO:0000256" key="4">
    <source>
        <dbReference type="ARBA" id="ARBA00023212"/>
    </source>
</evidence>
<accession>K3YPA5</accession>
<dbReference type="PANTHER" id="PTHR21567">
    <property type="entry name" value="CLASP"/>
    <property type="match status" value="1"/>
</dbReference>
<keyword evidence="3" id="KW-0677">Repeat</keyword>
<dbReference type="HOGENOM" id="CLU_002943_0_0_1"/>
<dbReference type="GeneID" id="101762743"/>
<feature type="compositionally biased region" description="Low complexity" evidence="6">
    <location>
        <begin position="673"/>
        <end position="684"/>
    </location>
</feature>
<reference evidence="8" key="2">
    <citation type="submission" date="2015-07" db="EMBL/GenBank/DDBJ databases">
        <authorList>
            <person name="Noorani M."/>
        </authorList>
    </citation>
    <scope>NUCLEOTIDE SEQUENCE</scope>
    <source>
        <strain evidence="8">Yugu1</strain>
    </source>
</reference>
<gene>
    <name evidence="9" type="primary">LOC101762743</name>
    <name evidence="8" type="ORF">SETIT_1G235000v2</name>
</gene>
<evidence type="ECO:0000256" key="6">
    <source>
        <dbReference type="SAM" id="MobiDB-lite"/>
    </source>
</evidence>
<dbReference type="InterPro" id="IPR024395">
    <property type="entry name" value="CLASP_N_dom"/>
</dbReference>
<dbReference type="OMA" id="VCSDDKH"/>
<dbReference type="GO" id="GO:0008017">
    <property type="term" value="F:microtubule binding"/>
    <property type="evidence" value="ECO:0000318"/>
    <property type="project" value="GO_Central"/>
</dbReference>
<name>K3YPA5_SETIT</name>
<dbReference type="STRING" id="4555.K3YPA5"/>
<dbReference type="eggNOG" id="KOG2956">
    <property type="taxonomic scope" value="Eukaryota"/>
</dbReference>
<dbReference type="Pfam" id="PF21041">
    <property type="entry name" value="XMAP215_CLASP_TOG"/>
    <property type="match status" value="1"/>
</dbReference>
<feature type="region of interest" description="Disordered" evidence="6">
    <location>
        <begin position="502"/>
        <end position="525"/>
    </location>
</feature>
<sequence length="1416" mass="157292">METALEAARAKDTKERLAGVERLHEALEAAARRGLSAAEVTSLVDTCMDLARDGNFRIAQGGLQAVSAAAVLAGDHFKIHLNALVPAAVERLGDGKQPVREAARQLLVTLMEVSSPTIIVERAGNYAWTHKSWRVREEFVRTVAAAVGLFASTELPLQRVLLSPVLQLMNDLNRSVRDAAISCIEEMYKNMGSQFHEELQRHNLPAYMLKEINSRLDKIEPNAPSSNGARMQCRANESRSISANPKRGSPRKKSAPRESTLFGGGMDINEKPVEPIRVHSEKELVRDFEKVASALNPEKDWSIRIAAMQRIEALVYGGAMDYPSFLMLLKQLVPPLSSQLSDRRSSIVKQACHLLNVLSKELLGDFEPSAEIFIPVLFKLVVITVLVIAESADNCIKSILRNCKVSRVLPLIADTAKNDHSAILRARCCEYALLILEYWADTPEIRRSADLYEDLIKSCVADAMSEVRAMARTCYRMFTKTWPERSRRLFMSFDPAIQRIINDEDGGKHKRHPSPSLHERGVQLSRASSHAGGNHFGYGTSAIVAMDKGAAISSESSLSSSSLLLSQSKTIGRSAERSIESVLSSSKEKVSAIESLVKGVSMSDRHNFSAIRSTSLDHGVDHTSSHDSPTISATRASYSSLNGITSSRNDGSSKERSSSPYLRNLSSELISGLSLPSLRSSGRSQDGSTMEENHDTWPTRRSPKVQMHKHYVDMPNRDVRYRNSLNSHVPHFQGPLRKQVASRASASGRHRFDDDHVPSNDMRGYTNGLASLNDALSEGLSPSSDWEARVAAFNFIQILLQQGQKGIQDITQHFEKVMKLFFCYMDDSHHKVAHAAFSTLADIIPAFKKYFESYVERILPHIFSRLIDPKELVRHPCSSTLEIVGQTYSIDTLLPALVRSLDEQRSPRAKLAVLEFANKSFDNYTVDSEGYSNSGFLKLWLTKLAPLIHEKNAKLKEASISGMISVYSHFDSAVVINFILSLSIDEQNIVRRALKQYTPRIEVDLVNYLQNKKERPHPKSYDQVDSSASSEDGYALTFKKSFPFGRFSDSLVDTESRKKMNTVQESALLNVPISRTTSDVCTDHAKQCFGRASEADVLMQSRELKNNTCTVVEAVHSWADYPEKSDATMDDENSTGTTRLDLGHLPSDGHSSALAIPGEHTQEGDPFVDRSSVNIIPHTSNGPSVPHLLHRIGNGGEVSCLDRQEALRQLVRASTNKDNFIWKKYFNQILTTVLEVLDDADSSVREISLLLVAEMLHNQKDSMEQSIEIVLEKLLHVTKDDVAKVSNEAHQCLYVVLAKYDPFRCLAIIVPLLASDDEKTLVMCINCLTKLVGRLSHDELVTQLPSFLPAVFDAFSNQSPDVRKAVVFCLVDMYIILGKEFVPYLEGLSSTQLRLVTIYANRISQARSGAPVAATQ</sequence>
<dbReference type="PANTHER" id="PTHR21567:SF69">
    <property type="entry name" value="TOG DOMAIN-CONTAINING PROTEIN"/>
    <property type="match status" value="1"/>
</dbReference>
<dbReference type="RefSeq" id="XP_004953112.1">
    <property type="nucleotide sequence ID" value="XM_004953055.3"/>
</dbReference>
<dbReference type="GO" id="GO:0000226">
    <property type="term" value="P:microtubule cytoskeleton organization"/>
    <property type="evidence" value="ECO:0000318"/>
    <property type="project" value="GO_Central"/>
</dbReference>
<feature type="compositionally biased region" description="Polar residues" evidence="6">
    <location>
        <begin position="626"/>
        <end position="650"/>
    </location>
</feature>
<proteinExistence type="predicted"/>
<dbReference type="InterPro" id="IPR034085">
    <property type="entry name" value="TOG"/>
</dbReference>
<feature type="repeat" description="HEAT" evidence="5">
    <location>
        <begin position="84"/>
        <end position="122"/>
    </location>
</feature>
<reference evidence="8 10" key="1">
    <citation type="journal article" date="2012" name="Nat. Biotechnol.">
        <title>Reference genome sequence of the model plant Setaria.</title>
        <authorList>
            <person name="Bennetzen J.L."/>
            <person name="Schmutz J."/>
            <person name="Wang H."/>
            <person name="Percifield R."/>
            <person name="Hawkins J."/>
            <person name="Pontaroli A.C."/>
            <person name="Estep M."/>
            <person name="Feng L."/>
            <person name="Vaughn J.N."/>
            <person name="Grimwood J."/>
            <person name="Jenkins J."/>
            <person name="Barry K."/>
            <person name="Lindquist E."/>
            <person name="Hellsten U."/>
            <person name="Deshpande S."/>
            <person name="Wang X."/>
            <person name="Wu X."/>
            <person name="Mitros T."/>
            <person name="Triplett J."/>
            <person name="Yang X."/>
            <person name="Ye C.Y."/>
            <person name="Mauro-Herrera M."/>
            <person name="Wang L."/>
            <person name="Li P."/>
            <person name="Sharma M."/>
            <person name="Sharma R."/>
            <person name="Ronald P.C."/>
            <person name="Panaud O."/>
            <person name="Kellogg E.A."/>
            <person name="Brutnell T.P."/>
            <person name="Doust A.N."/>
            <person name="Tuskan G.A."/>
            <person name="Rokhsar D."/>
            <person name="Devos K.M."/>
        </authorList>
    </citation>
    <scope>NUCLEOTIDE SEQUENCE [LARGE SCALE GENOMIC DNA]</scope>
    <source>
        <strain evidence="10">cv. Yugu1</strain>
        <strain evidence="8">Yugu1</strain>
    </source>
</reference>
<evidence type="ECO:0000256" key="3">
    <source>
        <dbReference type="ARBA" id="ARBA00022737"/>
    </source>
</evidence>
<dbReference type="InterPro" id="IPR021133">
    <property type="entry name" value="HEAT_type_2"/>
</dbReference>
<feature type="domain" description="TOG" evidence="7">
    <location>
        <begin position="1174"/>
        <end position="1409"/>
    </location>
</feature>
<dbReference type="GO" id="GO:1902903">
    <property type="term" value="P:regulation of supramolecular fiber organization"/>
    <property type="evidence" value="ECO:0007669"/>
    <property type="project" value="UniProtKB-ARBA"/>
</dbReference>
<dbReference type="FunFam" id="1.25.10.10:FF:000580">
    <property type="entry name" value="Protein peg1"/>
    <property type="match status" value="1"/>
</dbReference>
<comment type="subcellular location">
    <subcellularLocation>
        <location evidence="1">Cytoplasm</location>
        <location evidence="1">Cytoskeleton</location>
    </subcellularLocation>
</comment>